<feature type="domain" description="Peptidase S54 rhomboid" evidence="8">
    <location>
        <begin position="126"/>
        <end position="270"/>
    </location>
</feature>
<feature type="transmembrane region" description="Helical" evidence="7">
    <location>
        <begin position="224"/>
        <end position="243"/>
    </location>
</feature>
<evidence type="ECO:0000256" key="7">
    <source>
        <dbReference type="SAM" id="Phobius"/>
    </source>
</evidence>
<evidence type="ECO:0000313" key="10">
    <source>
        <dbReference type="Proteomes" id="UP000005824"/>
    </source>
</evidence>
<comment type="similarity">
    <text evidence="2">Belongs to the peptidase S54 family.</text>
</comment>
<dbReference type="SUPFAM" id="SSF144091">
    <property type="entry name" value="Rhomboid-like"/>
    <property type="match status" value="1"/>
</dbReference>
<evidence type="ECO:0000256" key="2">
    <source>
        <dbReference type="ARBA" id="ARBA00009045"/>
    </source>
</evidence>
<evidence type="ECO:0000256" key="5">
    <source>
        <dbReference type="ARBA" id="ARBA00022989"/>
    </source>
</evidence>
<dbReference type="GO" id="GO:0016020">
    <property type="term" value="C:membrane"/>
    <property type="evidence" value="ECO:0007669"/>
    <property type="project" value="UniProtKB-SubCell"/>
</dbReference>
<accession>B4D355</accession>
<keyword evidence="4" id="KW-0378">Hydrolase</keyword>
<dbReference type="PANTHER" id="PTHR43731:SF14">
    <property type="entry name" value="PRESENILIN-ASSOCIATED RHOMBOID-LIKE PROTEIN, MITOCHONDRIAL"/>
    <property type="match status" value="1"/>
</dbReference>
<protein>
    <submittedName>
        <fullName evidence="9">Rhomboid family protein</fullName>
    </submittedName>
</protein>
<dbReference type="eggNOG" id="COG0705">
    <property type="taxonomic scope" value="Bacteria"/>
</dbReference>
<feature type="transmembrane region" description="Helical" evidence="7">
    <location>
        <begin position="193"/>
        <end position="212"/>
    </location>
</feature>
<feature type="transmembrane region" description="Helical" evidence="7">
    <location>
        <begin position="255"/>
        <end position="274"/>
    </location>
</feature>
<dbReference type="GO" id="GO:0004252">
    <property type="term" value="F:serine-type endopeptidase activity"/>
    <property type="evidence" value="ECO:0007669"/>
    <property type="project" value="InterPro"/>
</dbReference>
<dbReference type="InterPro" id="IPR050925">
    <property type="entry name" value="Rhomboid_protease_S54"/>
</dbReference>
<keyword evidence="6 7" id="KW-0472">Membrane</keyword>
<organism evidence="9 10">
    <name type="scientific">Chthoniobacter flavus Ellin428</name>
    <dbReference type="NCBI Taxonomy" id="497964"/>
    <lineage>
        <taxon>Bacteria</taxon>
        <taxon>Pseudomonadati</taxon>
        <taxon>Verrucomicrobiota</taxon>
        <taxon>Spartobacteria</taxon>
        <taxon>Chthoniobacterales</taxon>
        <taxon>Chthoniobacteraceae</taxon>
        <taxon>Chthoniobacter</taxon>
    </lineage>
</organism>
<dbReference type="RefSeq" id="WP_006980668.1">
    <property type="nucleotide sequence ID" value="NZ_ABVL01000009.1"/>
</dbReference>
<keyword evidence="5 7" id="KW-1133">Transmembrane helix</keyword>
<reference evidence="9 10" key="1">
    <citation type="journal article" date="2011" name="J. Bacteriol.">
        <title>Genome sequence of Chthoniobacter flavus Ellin428, an aerobic heterotrophic soil bacterium.</title>
        <authorList>
            <person name="Kant R."/>
            <person name="van Passel M.W."/>
            <person name="Palva A."/>
            <person name="Lucas S."/>
            <person name="Lapidus A."/>
            <person name="Glavina Del Rio T."/>
            <person name="Dalin E."/>
            <person name="Tice H."/>
            <person name="Bruce D."/>
            <person name="Goodwin L."/>
            <person name="Pitluck S."/>
            <person name="Larimer F.W."/>
            <person name="Land M.L."/>
            <person name="Hauser L."/>
            <person name="Sangwan P."/>
            <person name="de Vos W.M."/>
            <person name="Janssen P.H."/>
            <person name="Smidt H."/>
        </authorList>
    </citation>
    <scope>NUCLEOTIDE SEQUENCE [LARGE SCALE GENOMIC DNA]</scope>
    <source>
        <strain evidence="9 10">Ellin428</strain>
    </source>
</reference>
<evidence type="ECO:0000256" key="6">
    <source>
        <dbReference type="ARBA" id="ARBA00023136"/>
    </source>
</evidence>
<feature type="transmembrane region" description="Helical" evidence="7">
    <location>
        <begin position="286"/>
        <end position="303"/>
    </location>
</feature>
<dbReference type="AlphaFoldDB" id="B4D355"/>
<evidence type="ECO:0000259" key="8">
    <source>
        <dbReference type="Pfam" id="PF01694"/>
    </source>
</evidence>
<dbReference type="InParanoid" id="B4D355"/>
<dbReference type="Proteomes" id="UP000005824">
    <property type="component" value="Unassembled WGS sequence"/>
</dbReference>
<name>B4D355_9BACT</name>
<feature type="transmembrane region" description="Helical" evidence="7">
    <location>
        <begin position="80"/>
        <end position="104"/>
    </location>
</feature>
<gene>
    <name evidence="9" type="ORF">CfE428DRAFT_3343</name>
</gene>
<dbReference type="PANTHER" id="PTHR43731">
    <property type="entry name" value="RHOMBOID PROTEASE"/>
    <property type="match status" value="1"/>
</dbReference>
<dbReference type="InterPro" id="IPR035952">
    <property type="entry name" value="Rhomboid-like_sf"/>
</dbReference>
<dbReference type="Pfam" id="PF01694">
    <property type="entry name" value="Rhomboid"/>
    <property type="match status" value="1"/>
</dbReference>
<evidence type="ECO:0000256" key="4">
    <source>
        <dbReference type="ARBA" id="ARBA00022801"/>
    </source>
</evidence>
<proteinExistence type="inferred from homology"/>
<comment type="caution">
    <text evidence="9">The sequence shown here is derived from an EMBL/GenBank/DDBJ whole genome shotgun (WGS) entry which is preliminary data.</text>
</comment>
<keyword evidence="10" id="KW-1185">Reference proteome</keyword>
<keyword evidence="3 7" id="KW-0812">Transmembrane</keyword>
<evidence type="ECO:0000256" key="3">
    <source>
        <dbReference type="ARBA" id="ARBA00022692"/>
    </source>
</evidence>
<dbReference type="STRING" id="497964.CfE428DRAFT_3343"/>
<dbReference type="Gene3D" id="1.20.1540.10">
    <property type="entry name" value="Rhomboid-like"/>
    <property type="match status" value="1"/>
</dbReference>
<evidence type="ECO:0000256" key="1">
    <source>
        <dbReference type="ARBA" id="ARBA00004141"/>
    </source>
</evidence>
<evidence type="ECO:0000313" key="9">
    <source>
        <dbReference type="EMBL" id="EDY19166.1"/>
    </source>
</evidence>
<dbReference type="InterPro" id="IPR022764">
    <property type="entry name" value="Peptidase_S54_rhomboid_dom"/>
</dbReference>
<dbReference type="EMBL" id="ABVL01000009">
    <property type="protein sequence ID" value="EDY19166.1"/>
    <property type="molecule type" value="Genomic_DNA"/>
</dbReference>
<sequence>MSEIPESDQPLIEAGRYRRLQAARERALVVAALDLPYWLKRERNNEWVLSVEERSIEQVRTELAAYENEERERPRMTSTLLPAGKVSTVSLFIAGWVLGGFFLAQQIVGERLLERGSAEGHAILHGQWWRTVTALTLHADGPHLAANLATGLLFAAFVIPRLGGGLTWLAIVLSGAVGNALNSWGYRHEWHDSIGASTACFGALGILVGAELFSRWREPHQRSLWQLILPIGAGLSLLAYLGVGDEATKNIDFMAHGWGFAVGIVEGAIAVAVHAKERLPASAQRIAGWLTLALVAAGWALALRG</sequence>
<comment type="subcellular location">
    <subcellularLocation>
        <location evidence="1">Membrane</location>
        <topology evidence="1">Multi-pass membrane protein</topology>
    </subcellularLocation>
</comment>